<keyword evidence="3" id="KW-0479">Metal-binding</keyword>
<keyword evidence="4" id="KW-0408">Iron</keyword>
<evidence type="ECO:0000259" key="6">
    <source>
        <dbReference type="PROSITE" id="PS01033"/>
    </source>
</evidence>
<evidence type="ECO:0000313" key="8">
    <source>
        <dbReference type="Proteomes" id="UP001143347"/>
    </source>
</evidence>
<dbReference type="InterPro" id="IPR000971">
    <property type="entry name" value="Globin"/>
</dbReference>
<dbReference type="Pfam" id="PF00042">
    <property type="entry name" value="Globin"/>
    <property type="match status" value="1"/>
</dbReference>
<protein>
    <submittedName>
        <fullName evidence="7">Globin domain-containing protein</fullName>
    </submittedName>
</protein>
<dbReference type="InterPro" id="IPR012292">
    <property type="entry name" value="Globin/Proto"/>
</dbReference>
<evidence type="ECO:0000256" key="1">
    <source>
        <dbReference type="ARBA" id="ARBA00022617"/>
    </source>
</evidence>
<dbReference type="GO" id="GO:0046872">
    <property type="term" value="F:metal ion binding"/>
    <property type="evidence" value="ECO:0007669"/>
    <property type="project" value="UniProtKB-KW"/>
</dbReference>
<evidence type="ECO:0000256" key="2">
    <source>
        <dbReference type="ARBA" id="ARBA00022621"/>
    </source>
</evidence>
<dbReference type="RefSeq" id="WP_266062337.1">
    <property type="nucleotide sequence ID" value="NZ_JAPKFM010000014.1"/>
</dbReference>
<dbReference type="Gene3D" id="1.10.490.10">
    <property type="entry name" value="Globins"/>
    <property type="match status" value="1"/>
</dbReference>
<dbReference type="GO" id="GO:0008941">
    <property type="term" value="F:nitric oxide dioxygenase NAD(P)H activity"/>
    <property type="evidence" value="ECO:0007669"/>
    <property type="project" value="TreeGrafter"/>
</dbReference>
<dbReference type="GO" id="GO:0046210">
    <property type="term" value="P:nitric oxide catabolic process"/>
    <property type="evidence" value="ECO:0007669"/>
    <property type="project" value="TreeGrafter"/>
</dbReference>
<evidence type="ECO:0000256" key="5">
    <source>
        <dbReference type="RuleBase" id="RU000356"/>
    </source>
</evidence>
<proteinExistence type="inferred from homology"/>
<dbReference type="PROSITE" id="PS01033">
    <property type="entry name" value="GLOBIN"/>
    <property type="match status" value="1"/>
</dbReference>
<evidence type="ECO:0000313" key="7">
    <source>
        <dbReference type="EMBL" id="MCX2965254.1"/>
    </source>
</evidence>
<evidence type="ECO:0000256" key="4">
    <source>
        <dbReference type="ARBA" id="ARBA00023004"/>
    </source>
</evidence>
<dbReference type="SUPFAM" id="SSF46458">
    <property type="entry name" value="Globin-like"/>
    <property type="match status" value="1"/>
</dbReference>
<organism evidence="7 8">
    <name type="scientific">Gordonia aquimaris</name>
    <dbReference type="NCBI Taxonomy" id="2984863"/>
    <lineage>
        <taxon>Bacteria</taxon>
        <taxon>Bacillati</taxon>
        <taxon>Actinomycetota</taxon>
        <taxon>Actinomycetes</taxon>
        <taxon>Mycobacteriales</taxon>
        <taxon>Gordoniaceae</taxon>
        <taxon>Gordonia</taxon>
    </lineage>
</organism>
<dbReference type="EMBL" id="JAPKFM010000014">
    <property type="protein sequence ID" value="MCX2965254.1"/>
    <property type="molecule type" value="Genomic_DNA"/>
</dbReference>
<dbReference type="AlphaFoldDB" id="A0A9X3D757"/>
<feature type="domain" description="Globin" evidence="6">
    <location>
        <begin position="1"/>
        <end position="131"/>
    </location>
</feature>
<dbReference type="InterPro" id="IPR009050">
    <property type="entry name" value="Globin-like_sf"/>
</dbReference>
<dbReference type="Proteomes" id="UP001143347">
    <property type="component" value="Unassembled WGS sequence"/>
</dbReference>
<dbReference type="GO" id="GO:0020037">
    <property type="term" value="F:heme binding"/>
    <property type="evidence" value="ECO:0007669"/>
    <property type="project" value="InterPro"/>
</dbReference>
<keyword evidence="1 5" id="KW-0349">Heme</keyword>
<dbReference type="PANTHER" id="PTHR43396">
    <property type="entry name" value="FLAVOHEMOPROTEIN"/>
    <property type="match status" value="1"/>
</dbReference>
<gene>
    <name evidence="7" type="ORF">OSB52_14235</name>
</gene>
<dbReference type="GO" id="GO:0071949">
    <property type="term" value="F:FAD binding"/>
    <property type="evidence" value="ECO:0007669"/>
    <property type="project" value="TreeGrafter"/>
</dbReference>
<dbReference type="GO" id="GO:0019825">
    <property type="term" value="F:oxygen binding"/>
    <property type="evidence" value="ECO:0007669"/>
    <property type="project" value="InterPro"/>
</dbReference>
<evidence type="ECO:0000256" key="3">
    <source>
        <dbReference type="ARBA" id="ARBA00022723"/>
    </source>
</evidence>
<dbReference type="PANTHER" id="PTHR43396:SF3">
    <property type="entry name" value="FLAVOHEMOPROTEIN"/>
    <property type="match status" value="1"/>
</dbReference>
<dbReference type="GO" id="GO:0005344">
    <property type="term" value="F:oxygen carrier activity"/>
    <property type="evidence" value="ECO:0007669"/>
    <property type="project" value="UniProtKB-KW"/>
</dbReference>
<reference evidence="7" key="1">
    <citation type="submission" date="2022-10" db="EMBL/GenBank/DDBJ databases">
        <title>WGS of marine actinomycetes from Thailand.</title>
        <authorList>
            <person name="Thawai C."/>
        </authorList>
    </citation>
    <scope>NUCLEOTIDE SEQUENCE</scope>
    <source>
        <strain evidence="7">SW21</strain>
    </source>
</reference>
<name>A0A9X3D757_9ACTN</name>
<dbReference type="GO" id="GO:0071500">
    <property type="term" value="P:cellular response to nitrosative stress"/>
    <property type="evidence" value="ECO:0007669"/>
    <property type="project" value="TreeGrafter"/>
</dbReference>
<accession>A0A9X3D757</accession>
<comment type="similarity">
    <text evidence="5">Belongs to the globin family.</text>
</comment>
<keyword evidence="2 5" id="KW-0561">Oxygen transport</keyword>
<keyword evidence="8" id="KW-1185">Reference proteome</keyword>
<comment type="caution">
    <text evidence="7">The sequence shown here is derived from an EMBL/GenBank/DDBJ whole genome shotgun (WGS) entry which is preliminary data.</text>
</comment>
<keyword evidence="5" id="KW-0813">Transport</keyword>
<sequence length="140" mass="15229">MDKILLERSLALVDLPDDGLTVRFYEVLFERYPEVQPMFSRGVRPQAAMLRTAIIAVVDHLEDSAWLSSTLGTLGRRHAELGVTEPMYGAVAECMIATMSEVGDPHWTVEMTAAWSEVLSAVASLMVAAYPDEADASGAA</sequence>